<name>A0A2K2FP63_9CLOT</name>
<dbReference type="InterPro" id="IPR000182">
    <property type="entry name" value="GNAT_dom"/>
</dbReference>
<dbReference type="RefSeq" id="WP_103080761.1">
    <property type="nucleotide sequence ID" value="NZ_CP021850.1"/>
</dbReference>
<reference evidence="4 5" key="1">
    <citation type="submission" date="2017-06" db="EMBL/GenBank/DDBJ databases">
        <title>Investigating the central metabolism of Clostridium thermosuccinogenes.</title>
        <authorList>
            <person name="Koendjbiharie J.G."/>
            <person name="van Kranenburg R."/>
        </authorList>
    </citation>
    <scope>NUCLEOTIDE SEQUENCE [LARGE SCALE GENOMIC DNA]</scope>
    <source>
        <strain evidence="4 5">DSM 5806</strain>
    </source>
</reference>
<dbReference type="InterPro" id="IPR013653">
    <property type="entry name" value="GCN5-like_dom"/>
</dbReference>
<feature type="domain" description="N-acetyltransferase" evidence="2">
    <location>
        <begin position="248"/>
        <end position="371"/>
    </location>
</feature>
<evidence type="ECO:0000259" key="2">
    <source>
        <dbReference type="PROSITE" id="PS51186"/>
    </source>
</evidence>
<gene>
    <name evidence="4" type="ORF">CDQ84_05665</name>
</gene>
<dbReference type="GO" id="GO:0016747">
    <property type="term" value="F:acyltransferase activity, transferring groups other than amino-acyl groups"/>
    <property type="evidence" value="ECO:0007669"/>
    <property type="project" value="InterPro"/>
</dbReference>
<comment type="caution">
    <text evidence="4">The sequence shown here is derived from an EMBL/GenBank/DDBJ whole genome shotgun (WGS) entry which is preliminary data.</text>
</comment>
<dbReference type="Pfam" id="PF08445">
    <property type="entry name" value="FR47"/>
    <property type="match status" value="1"/>
</dbReference>
<proteinExistence type="predicted"/>
<dbReference type="GO" id="GO:0016787">
    <property type="term" value="F:hydrolase activity"/>
    <property type="evidence" value="ECO:0007669"/>
    <property type="project" value="UniProtKB-KW"/>
</dbReference>
<dbReference type="InterPro" id="IPR000086">
    <property type="entry name" value="NUDIX_hydrolase_dom"/>
</dbReference>
<sequence length="371" mass="42880">MKIDFYSLGEISNEKFNFAVICAAYKGKWIFVRHKDRNTWEIPGGHREEKEDINVTASRELFEETGAVKYEVDPICDYSVTISGTTTFGRLFYAKVAEIGPLPESEICEITLLTAMPDNLTYADIQPKLHSKVLEFLSSKTLRLLEKDRIRNINIINFIKNYPVQTFDDAGDSVLVRGKSDENWVYISSNSKEEFLQLIEGLDEEDKCFAVLEDWMLPYIVKDREIRSRLTSMKLVYDENMPLPHIMSNVVDLSIADAPYIYENSKYKEYISIEYIEDRIKNGIALGIYEDGKLVAWAITHDDGAIGFLNVLLEYRRKGYGTDVTVAMIRRLLQIGELPFVHIEEDNIKSMNLALKAGFRKERRIHWIKLK</sequence>
<dbReference type="OrthoDB" id="3185958at2"/>
<evidence type="ECO:0000313" key="5">
    <source>
        <dbReference type="Proteomes" id="UP000236151"/>
    </source>
</evidence>
<dbReference type="InterPro" id="IPR015797">
    <property type="entry name" value="NUDIX_hydrolase-like_dom_sf"/>
</dbReference>
<dbReference type="InterPro" id="IPR020084">
    <property type="entry name" value="NUDIX_hydrolase_CS"/>
</dbReference>
<dbReference type="PROSITE" id="PS00893">
    <property type="entry name" value="NUDIX_BOX"/>
    <property type="match status" value="1"/>
</dbReference>
<dbReference type="InterPro" id="IPR016181">
    <property type="entry name" value="Acyl_CoA_acyltransferase"/>
</dbReference>
<dbReference type="InterPro" id="IPR053225">
    <property type="entry name" value="Acyl-CoA_N-acyltransferase"/>
</dbReference>
<dbReference type="InterPro" id="IPR014078">
    <property type="entry name" value="Nudix_YtkD"/>
</dbReference>
<dbReference type="CDD" id="cd04301">
    <property type="entry name" value="NAT_SF"/>
    <property type="match status" value="1"/>
</dbReference>
<dbReference type="Pfam" id="PF00293">
    <property type="entry name" value="NUDIX"/>
    <property type="match status" value="1"/>
</dbReference>
<keyword evidence="1 4" id="KW-0378">Hydrolase</keyword>
<dbReference type="KEGG" id="cthd:CDO33_10060"/>
<dbReference type="CDD" id="cd04665">
    <property type="entry name" value="NUDIX_RppH"/>
    <property type="match status" value="1"/>
</dbReference>
<accession>A0A2K2FP63</accession>
<evidence type="ECO:0000313" key="4">
    <source>
        <dbReference type="EMBL" id="PNU00570.1"/>
    </source>
</evidence>
<dbReference type="EMBL" id="NIOJ01000009">
    <property type="protein sequence ID" value="PNU00570.1"/>
    <property type="molecule type" value="Genomic_DNA"/>
</dbReference>
<dbReference type="SUPFAM" id="SSF55729">
    <property type="entry name" value="Acyl-CoA N-acyltransferases (Nat)"/>
    <property type="match status" value="1"/>
</dbReference>
<dbReference type="SUPFAM" id="SSF55811">
    <property type="entry name" value="Nudix"/>
    <property type="match status" value="1"/>
</dbReference>
<dbReference type="Gene3D" id="3.40.630.30">
    <property type="match status" value="1"/>
</dbReference>
<organism evidence="4 5">
    <name type="scientific">Clostridium thermosuccinogenes</name>
    <dbReference type="NCBI Taxonomy" id="84032"/>
    <lineage>
        <taxon>Bacteria</taxon>
        <taxon>Bacillati</taxon>
        <taxon>Bacillota</taxon>
        <taxon>Clostridia</taxon>
        <taxon>Eubacteriales</taxon>
        <taxon>Clostridiaceae</taxon>
        <taxon>Clostridium</taxon>
    </lineage>
</organism>
<dbReference type="AlphaFoldDB" id="A0A2K2FP63"/>
<keyword evidence="5" id="KW-1185">Reference proteome</keyword>
<feature type="domain" description="Nudix hydrolase" evidence="3">
    <location>
        <begin position="13"/>
        <end position="168"/>
    </location>
</feature>
<dbReference type="PROSITE" id="PS51462">
    <property type="entry name" value="NUDIX"/>
    <property type="match status" value="1"/>
</dbReference>
<evidence type="ECO:0000256" key="1">
    <source>
        <dbReference type="ARBA" id="ARBA00022801"/>
    </source>
</evidence>
<dbReference type="PROSITE" id="PS51186">
    <property type="entry name" value="GNAT"/>
    <property type="match status" value="1"/>
</dbReference>
<dbReference type="Gene3D" id="3.90.79.10">
    <property type="entry name" value="Nucleoside Triphosphate Pyrophosphohydrolase"/>
    <property type="match status" value="1"/>
</dbReference>
<evidence type="ECO:0000259" key="3">
    <source>
        <dbReference type="PROSITE" id="PS51462"/>
    </source>
</evidence>
<protein>
    <submittedName>
        <fullName evidence="4">NUDIX hydrolase</fullName>
    </submittedName>
</protein>
<dbReference type="Proteomes" id="UP000236151">
    <property type="component" value="Unassembled WGS sequence"/>
</dbReference>
<dbReference type="PANTHER" id="PTHR20958">
    <property type="entry name" value="GLYCINE N-ACYLTRANSFERASE-LIKE PROTEIN"/>
    <property type="match status" value="1"/>
</dbReference>
<dbReference type="PANTHER" id="PTHR20958:SF6">
    <property type="entry name" value="GLYCINE N-ACYLTRANSFERASE-LIKE PROTEIN"/>
    <property type="match status" value="1"/>
</dbReference>